<comment type="caution">
    <text evidence="1">The sequence shown here is derived from an EMBL/GenBank/DDBJ whole genome shotgun (WGS) entry which is preliminary data.</text>
</comment>
<dbReference type="AlphaFoldDB" id="A0A820L1B9"/>
<dbReference type="Proteomes" id="UP000663844">
    <property type="component" value="Unassembled WGS sequence"/>
</dbReference>
<reference evidence="1" key="1">
    <citation type="submission" date="2021-02" db="EMBL/GenBank/DDBJ databases">
        <authorList>
            <person name="Nowell W R."/>
        </authorList>
    </citation>
    <scope>NUCLEOTIDE SEQUENCE</scope>
</reference>
<protein>
    <submittedName>
        <fullName evidence="1">Uncharacterized protein</fullName>
    </submittedName>
</protein>
<proteinExistence type="predicted"/>
<feature type="non-terminal residue" evidence="1">
    <location>
        <position position="1"/>
    </location>
</feature>
<sequence>DLQTKRETIKRYEQELQSMKDLFEITLK</sequence>
<name>A0A820L1B9_9BILA</name>
<gene>
    <name evidence="1" type="ORF">OXD698_LOCUS48816</name>
</gene>
<organism evidence="1 2">
    <name type="scientific">Adineta steineri</name>
    <dbReference type="NCBI Taxonomy" id="433720"/>
    <lineage>
        <taxon>Eukaryota</taxon>
        <taxon>Metazoa</taxon>
        <taxon>Spiralia</taxon>
        <taxon>Gnathifera</taxon>
        <taxon>Rotifera</taxon>
        <taxon>Eurotatoria</taxon>
        <taxon>Bdelloidea</taxon>
        <taxon>Adinetida</taxon>
        <taxon>Adinetidae</taxon>
        <taxon>Adineta</taxon>
    </lineage>
</organism>
<evidence type="ECO:0000313" key="2">
    <source>
        <dbReference type="Proteomes" id="UP000663844"/>
    </source>
</evidence>
<dbReference type="EMBL" id="CAJOAZ010021012">
    <property type="protein sequence ID" value="CAF4351832.1"/>
    <property type="molecule type" value="Genomic_DNA"/>
</dbReference>
<accession>A0A820L1B9</accession>
<evidence type="ECO:0000313" key="1">
    <source>
        <dbReference type="EMBL" id="CAF4351832.1"/>
    </source>
</evidence>